<feature type="signal peptide" evidence="6">
    <location>
        <begin position="1"/>
        <end position="21"/>
    </location>
</feature>
<dbReference type="eggNOG" id="KOG3912">
    <property type="taxonomic scope" value="Eukaryota"/>
</dbReference>
<keyword evidence="2 5" id="KW-0812">Transmembrane</keyword>
<dbReference type="SUPFAM" id="SSF103481">
    <property type="entry name" value="Multidrug resistance efflux transporter EmrE"/>
    <property type="match status" value="1"/>
</dbReference>
<dbReference type="GO" id="GO:0000139">
    <property type="term" value="C:Golgi membrane"/>
    <property type="evidence" value="ECO:0007669"/>
    <property type="project" value="InterPro"/>
</dbReference>
<evidence type="ECO:0000256" key="4">
    <source>
        <dbReference type="ARBA" id="ARBA00023136"/>
    </source>
</evidence>
<evidence type="ECO:0000313" key="7">
    <source>
        <dbReference type="EMBL" id="AET40027.1"/>
    </source>
</evidence>
<dbReference type="Proteomes" id="UP000006790">
    <property type="component" value="Chromosome 5"/>
</dbReference>
<dbReference type="Pfam" id="PF04142">
    <property type="entry name" value="Nuc_sug_transp"/>
    <property type="match status" value="1"/>
</dbReference>
<organism evidence="7 8">
    <name type="scientific">Eremothecium cymbalariae (strain CBS 270.75 / DBVPG 7215 / KCTC 17166 / NRRL Y-17582)</name>
    <name type="common">Yeast</name>
    <dbReference type="NCBI Taxonomy" id="931890"/>
    <lineage>
        <taxon>Eukaryota</taxon>
        <taxon>Fungi</taxon>
        <taxon>Dikarya</taxon>
        <taxon>Ascomycota</taxon>
        <taxon>Saccharomycotina</taxon>
        <taxon>Saccharomycetes</taxon>
        <taxon>Saccharomycetales</taxon>
        <taxon>Saccharomycetaceae</taxon>
        <taxon>Eremothecium</taxon>
    </lineage>
</organism>
<keyword evidence="4 5" id="KW-0472">Membrane</keyword>
<feature type="transmembrane region" description="Helical" evidence="5">
    <location>
        <begin position="287"/>
        <end position="304"/>
    </location>
</feature>
<proteinExistence type="predicted"/>
<comment type="subcellular location">
    <subcellularLocation>
        <location evidence="1">Membrane</location>
        <topology evidence="1">Multi-pass membrane protein</topology>
    </subcellularLocation>
</comment>
<dbReference type="RefSeq" id="XP_003646844.1">
    <property type="nucleotide sequence ID" value="XM_003646796.1"/>
</dbReference>
<dbReference type="HOGENOM" id="CLU_025028_3_1_1"/>
<feature type="transmembrane region" description="Helical" evidence="5">
    <location>
        <begin position="142"/>
        <end position="160"/>
    </location>
</feature>
<dbReference type="InterPro" id="IPR037185">
    <property type="entry name" value="EmrE-like"/>
</dbReference>
<dbReference type="GeneID" id="11470722"/>
<evidence type="ECO:0000256" key="1">
    <source>
        <dbReference type="ARBA" id="ARBA00004141"/>
    </source>
</evidence>
<dbReference type="STRING" id="931890.I6ND85"/>
<dbReference type="InterPro" id="IPR007271">
    <property type="entry name" value="Nuc_sug_transpt"/>
</dbReference>
<name>I6ND85_ERECY</name>
<reference evidence="7 8" key="1">
    <citation type="journal article" date="2011" name="G3 (Bethesda)">
        <title>Genome evolution in the Eremothecium clade of the Saccharomyces complex revealed by comparative genomics.</title>
        <authorList>
            <person name="Wendland J."/>
            <person name="Walther A."/>
        </authorList>
    </citation>
    <scope>NUCLEOTIDE SEQUENCE [LARGE SCALE GENOMIC DNA]</scope>
    <source>
        <strain evidence="8">CBS 270.75 / DBVPG 7215 / KCTC 17166 / NRRL Y-17582</strain>
    </source>
</reference>
<dbReference type="KEGG" id="erc:Ecym_5262"/>
<protein>
    <recommendedName>
        <fullName evidence="9">Sugar phosphate transporter domain-containing protein</fullName>
    </recommendedName>
</protein>
<feature type="transmembrane region" description="Helical" evidence="5">
    <location>
        <begin position="213"/>
        <end position="232"/>
    </location>
</feature>
<dbReference type="GO" id="GO:0015165">
    <property type="term" value="F:pyrimidine nucleotide-sugar transmembrane transporter activity"/>
    <property type="evidence" value="ECO:0007669"/>
    <property type="project" value="InterPro"/>
</dbReference>
<dbReference type="OMA" id="FIYKHNV"/>
<keyword evidence="3 5" id="KW-1133">Transmembrane helix</keyword>
<keyword evidence="8" id="KW-1185">Reference proteome</keyword>
<evidence type="ECO:0000256" key="6">
    <source>
        <dbReference type="SAM" id="SignalP"/>
    </source>
</evidence>
<evidence type="ECO:0008006" key="9">
    <source>
        <dbReference type="Google" id="ProtNLM"/>
    </source>
</evidence>
<dbReference type="OrthoDB" id="408493at2759"/>
<feature type="transmembrane region" description="Helical" evidence="5">
    <location>
        <begin position="172"/>
        <end position="192"/>
    </location>
</feature>
<feature type="transmembrane region" description="Helical" evidence="5">
    <location>
        <begin position="112"/>
        <end position="133"/>
    </location>
</feature>
<gene>
    <name evidence="7" type="ordered locus">Ecym_5262</name>
</gene>
<dbReference type="InParanoid" id="I6ND85"/>
<feature type="transmembrane region" description="Helical" evidence="5">
    <location>
        <begin position="252"/>
        <end position="275"/>
    </location>
</feature>
<sequence>MRQSFVILLCLGMIITGCINSIATKYQDKQCVRNCLTDSPELLQQPVLQTVQMFLGEASALFAFYLLGARPSTSVTKFLLQNKNTVLLSIPAVCDICGTTMMHLALTLVPVSIYQMVRGSLVIVVATFSVVFLNKKLTRGEWLSLYTVMFGIGIVGLTGFDDWNSDKPAANTLLGITLILVAQLFMAAQYVIEEHLISRYPFDSLEVVGFEGLFGGAITLFFLLLGTFTIAWKDPSSPLNLFQGLKDVSYSGNLMVSSFTIMISIAFYNFFGIAITNHMNATSRSTIDTSRTLLVWLVSLILGWERFSFLQLIGFALSVVGTLIFNGAISFANYQVPQRQHDYYGYEELPNDRS</sequence>
<feature type="transmembrane region" description="Helical" evidence="5">
    <location>
        <begin position="310"/>
        <end position="332"/>
    </location>
</feature>
<evidence type="ECO:0000256" key="2">
    <source>
        <dbReference type="ARBA" id="ARBA00022692"/>
    </source>
</evidence>
<feature type="chain" id="PRO_5003705551" description="Sugar phosphate transporter domain-containing protein" evidence="6">
    <location>
        <begin position="22"/>
        <end position="354"/>
    </location>
</feature>
<dbReference type="PANTHER" id="PTHR13146:SF0">
    <property type="entry name" value="SOLUTE CARRIER FAMILY 35 MEMBER F6"/>
    <property type="match status" value="1"/>
</dbReference>
<dbReference type="PANTHER" id="PTHR13146">
    <property type="match status" value="1"/>
</dbReference>
<dbReference type="PROSITE" id="PS51257">
    <property type="entry name" value="PROKAR_LIPOPROTEIN"/>
    <property type="match status" value="1"/>
</dbReference>
<dbReference type="FunCoup" id="I6ND85">
    <property type="interactions" value="565"/>
</dbReference>
<keyword evidence="6" id="KW-0732">Signal</keyword>
<accession>I6ND85</accession>
<evidence type="ECO:0000256" key="5">
    <source>
        <dbReference type="SAM" id="Phobius"/>
    </source>
</evidence>
<feature type="transmembrane region" description="Helical" evidence="5">
    <location>
        <begin position="87"/>
        <end position="106"/>
    </location>
</feature>
<dbReference type="AlphaFoldDB" id="I6ND85"/>
<dbReference type="EMBL" id="CP002501">
    <property type="protein sequence ID" value="AET40027.1"/>
    <property type="molecule type" value="Genomic_DNA"/>
</dbReference>
<evidence type="ECO:0000256" key="3">
    <source>
        <dbReference type="ARBA" id="ARBA00022989"/>
    </source>
</evidence>
<evidence type="ECO:0000313" key="8">
    <source>
        <dbReference type="Proteomes" id="UP000006790"/>
    </source>
</evidence>